<comment type="caution">
    <text evidence="3">The sequence shown here is derived from an EMBL/GenBank/DDBJ whole genome shotgun (WGS) entry which is preliminary data.</text>
</comment>
<dbReference type="Pfam" id="PF06580">
    <property type="entry name" value="His_kinase"/>
    <property type="match status" value="1"/>
</dbReference>
<dbReference type="Gene3D" id="1.25.40.10">
    <property type="entry name" value="Tetratricopeptide repeat domain"/>
    <property type="match status" value="2"/>
</dbReference>
<dbReference type="AlphaFoldDB" id="A0A554VC93"/>
<keyword evidence="1" id="KW-1133">Transmembrane helix</keyword>
<evidence type="ECO:0000256" key="1">
    <source>
        <dbReference type="SAM" id="Phobius"/>
    </source>
</evidence>
<accession>A0A554VC93</accession>
<dbReference type="InterPro" id="IPR036890">
    <property type="entry name" value="HATPase_C_sf"/>
</dbReference>
<feature type="domain" description="Signal transduction histidine kinase internal region" evidence="2">
    <location>
        <begin position="380"/>
        <end position="457"/>
    </location>
</feature>
<proteinExistence type="predicted"/>
<evidence type="ECO:0000313" key="4">
    <source>
        <dbReference type="Proteomes" id="UP000318833"/>
    </source>
</evidence>
<dbReference type="EMBL" id="VLNR01000083">
    <property type="protein sequence ID" value="TSE04321.1"/>
    <property type="molecule type" value="Genomic_DNA"/>
</dbReference>
<dbReference type="Proteomes" id="UP000318833">
    <property type="component" value="Unassembled WGS sequence"/>
</dbReference>
<dbReference type="InterPro" id="IPR050640">
    <property type="entry name" value="Bact_2-comp_sensor_kinase"/>
</dbReference>
<dbReference type="InterPro" id="IPR010559">
    <property type="entry name" value="Sig_transdc_His_kin_internal"/>
</dbReference>
<dbReference type="PANTHER" id="PTHR34220:SF7">
    <property type="entry name" value="SENSOR HISTIDINE KINASE YPDA"/>
    <property type="match status" value="1"/>
</dbReference>
<keyword evidence="1" id="KW-0472">Membrane</keyword>
<sequence>MQNIKNVILFTLFICFFSKTYTQDSNQKPIEDQELKNVENLFEDKNYEDVEQFFKERDYDKVINILGKKEVDSKLSMREYYLLARSYARIGQYSNGYTLAIQMYEKSSAKKDTANLVIAYNLRVENLTDMSKVKEGVRLCDEAGTVFRVQDSIELQKLCFKCGVLYYYDKDYDKAYDTYNKITKKEYRKLPVFTGNYGLVLMGLKKWDEAIVNFKNALKYKYESKDVKEINITLSNIGLAYIKQKKWKEAKMFLDSAHRSFTLESQIRGHKTLNENYFLLYKGQKKIDTALEYLERINDWNEEIFREKINEKIYSLENSNKREHILKKKVKVIDDELITSQKQKLWGAVILLFIILVLLSIVFIFAYNRIRTAHENILTEQKLLRSQMTPHFIFNSLSVLQGMILNNEEKKAVLYLSKFSKLLRLILESSREKLVYIQEELEALQNYMDLQNMGSKNSFKYTLQLDDNIQEIGLLIPPMLIQPFVENAIIHGFKNNVEDPEISIEISFKENKLVCLIKDNGVGIDNGEKIPMSDKKSLATKITSERLKIISKKFKVPSGVFIQNRSVFNEKGTQVTLTLPYKIDQND</sequence>
<evidence type="ECO:0000259" key="2">
    <source>
        <dbReference type="Pfam" id="PF06580"/>
    </source>
</evidence>
<organism evidence="3 4">
    <name type="scientific">Aquimarina algiphila</name>
    <dbReference type="NCBI Taxonomy" id="2047982"/>
    <lineage>
        <taxon>Bacteria</taxon>
        <taxon>Pseudomonadati</taxon>
        <taxon>Bacteroidota</taxon>
        <taxon>Flavobacteriia</taxon>
        <taxon>Flavobacteriales</taxon>
        <taxon>Flavobacteriaceae</taxon>
        <taxon>Aquimarina</taxon>
    </lineage>
</organism>
<dbReference type="OrthoDB" id="6190788at2"/>
<name>A0A554VC93_9FLAO</name>
<gene>
    <name evidence="3" type="ORF">FOF46_26670</name>
</gene>
<dbReference type="Gene3D" id="3.30.565.10">
    <property type="entry name" value="Histidine kinase-like ATPase, C-terminal domain"/>
    <property type="match status" value="1"/>
</dbReference>
<keyword evidence="4" id="KW-1185">Reference proteome</keyword>
<reference evidence="3 4" key="1">
    <citation type="submission" date="2019-07" db="EMBL/GenBank/DDBJ databases">
        <title>The draft genome sequence of Aquimarina algiphila M91.</title>
        <authorList>
            <person name="Meng X."/>
        </authorList>
    </citation>
    <scope>NUCLEOTIDE SEQUENCE [LARGE SCALE GENOMIC DNA]</scope>
    <source>
        <strain evidence="3 4">M91</strain>
    </source>
</reference>
<feature type="transmembrane region" description="Helical" evidence="1">
    <location>
        <begin position="345"/>
        <end position="367"/>
    </location>
</feature>
<dbReference type="GO" id="GO:0016020">
    <property type="term" value="C:membrane"/>
    <property type="evidence" value="ECO:0007669"/>
    <property type="project" value="InterPro"/>
</dbReference>
<protein>
    <recommendedName>
        <fullName evidence="2">Signal transduction histidine kinase internal region domain-containing protein</fullName>
    </recommendedName>
</protein>
<evidence type="ECO:0000313" key="3">
    <source>
        <dbReference type="EMBL" id="TSE04321.1"/>
    </source>
</evidence>
<keyword evidence="1" id="KW-0812">Transmembrane</keyword>
<dbReference type="GO" id="GO:0000155">
    <property type="term" value="F:phosphorelay sensor kinase activity"/>
    <property type="evidence" value="ECO:0007669"/>
    <property type="project" value="InterPro"/>
</dbReference>
<dbReference type="RefSeq" id="WP_109436670.1">
    <property type="nucleotide sequence ID" value="NZ_CANMIK010000085.1"/>
</dbReference>
<dbReference type="InterPro" id="IPR011990">
    <property type="entry name" value="TPR-like_helical_dom_sf"/>
</dbReference>
<dbReference type="SUPFAM" id="SSF48452">
    <property type="entry name" value="TPR-like"/>
    <property type="match status" value="1"/>
</dbReference>
<dbReference type="PANTHER" id="PTHR34220">
    <property type="entry name" value="SENSOR HISTIDINE KINASE YPDA"/>
    <property type="match status" value="1"/>
</dbReference>
<dbReference type="SUPFAM" id="SSF55874">
    <property type="entry name" value="ATPase domain of HSP90 chaperone/DNA topoisomerase II/histidine kinase"/>
    <property type="match status" value="1"/>
</dbReference>